<reference evidence="18" key="2">
    <citation type="submission" date="2023-02" db="EMBL/GenBank/DDBJ databases">
        <authorList>
            <person name="Rayyan A."/>
            <person name="Meyer T."/>
            <person name="Kyndt J.A."/>
        </authorList>
    </citation>
    <scope>NUCLEOTIDE SEQUENCE</scope>
    <source>
        <strain evidence="18">DSM 9987</strain>
    </source>
</reference>
<evidence type="ECO:0000256" key="17">
    <source>
        <dbReference type="SAM" id="Coils"/>
    </source>
</evidence>
<evidence type="ECO:0000256" key="6">
    <source>
        <dbReference type="ARBA" id="ARBA00022692"/>
    </source>
</evidence>
<evidence type="ECO:0000256" key="3">
    <source>
        <dbReference type="ARBA" id="ARBA00022448"/>
    </source>
</evidence>
<keyword evidence="9 15" id="KW-0406">Ion transport</keyword>
<dbReference type="PANTHER" id="PTHR33445:SF1">
    <property type="entry name" value="ATP SYNTHASE SUBUNIT B"/>
    <property type="match status" value="1"/>
</dbReference>
<dbReference type="RefSeq" id="WP_272777233.1">
    <property type="nucleotide sequence ID" value="NZ_JAQQLI010000015.1"/>
</dbReference>
<evidence type="ECO:0000256" key="7">
    <source>
        <dbReference type="ARBA" id="ARBA00022781"/>
    </source>
</evidence>
<keyword evidence="17" id="KW-0175">Coiled coil</keyword>
<keyword evidence="4 15" id="KW-1003">Cell membrane</keyword>
<feature type="coiled-coil region" evidence="17">
    <location>
        <begin position="37"/>
        <end position="89"/>
    </location>
</feature>
<name>A0ABT5J9S1_RHOTP</name>
<comment type="function">
    <text evidence="12 15">F(1)F(0) ATP synthase produces ATP from ADP in the presence of a proton or sodium gradient. F-type ATPases consist of two structural domains, F(1) containing the extramembraneous catalytic core and F(0) containing the membrane proton channel, linked together by a central stalk and a peripheral stalk. During catalysis, ATP synthesis in the catalytic domain of F(1) is coupled via a rotary mechanism of the central stalk subunits to proton translocation.</text>
</comment>
<dbReference type="InterPro" id="IPR050059">
    <property type="entry name" value="ATP_synthase_B_chain"/>
</dbReference>
<comment type="caution">
    <text evidence="18">The sequence shown here is derived from an EMBL/GenBank/DDBJ whole genome shotgun (WGS) entry which is preliminary data.</text>
</comment>
<evidence type="ECO:0000256" key="11">
    <source>
        <dbReference type="ARBA" id="ARBA00023310"/>
    </source>
</evidence>
<evidence type="ECO:0000256" key="13">
    <source>
        <dbReference type="ARBA" id="ARBA00025614"/>
    </source>
</evidence>
<comment type="similarity">
    <text evidence="2 15 16">Belongs to the ATPase B chain family.</text>
</comment>
<evidence type="ECO:0000256" key="5">
    <source>
        <dbReference type="ARBA" id="ARBA00022547"/>
    </source>
</evidence>
<comment type="subunit">
    <text evidence="14 15">F-type ATPases have 2 components, F(1) - the catalytic core - and F(0) - the membrane proton channel. F(1) has five subunits: alpha(3), beta(3), gamma(1), delta(1), epsilon(1). F(0) has three main subunits: a(1), b(2) and c(10-14). The alpha and beta chains form an alternating ring which encloses part of the gamma chain. F(1) is attached to F(0) by a central stalk formed by the gamma and epsilon chains, while a peripheral stalk is formed by the delta and b chains.</text>
</comment>
<dbReference type="Pfam" id="PF00430">
    <property type="entry name" value="ATP-synt_B"/>
    <property type="match status" value="1"/>
</dbReference>
<protein>
    <recommendedName>
        <fullName evidence="15">ATP synthase subunit b</fullName>
    </recommendedName>
    <alternativeName>
        <fullName evidence="15">ATP synthase F(0) sector subunit b</fullName>
    </alternativeName>
    <alternativeName>
        <fullName evidence="15">ATPase subunit I</fullName>
    </alternativeName>
    <alternativeName>
        <fullName evidence="15">F-type ATPase subunit b</fullName>
        <shortName evidence="15">F-ATPase subunit b</shortName>
    </alternativeName>
</protein>
<dbReference type="CDD" id="cd06503">
    <property type="entry name" value="ATP-synt_Fo_b"/>
    <property type="match status" value="1"/>
</dbReference>
<gene>
    <name evidence="15" type="primary">atpF</name>
    <name evidence="18" type="ORF">PQJ73_11930</name>
</gene>
<evidence type="ECO:0000256" key="10">
    <source>
        <dbReference type="ARBA" id="ARBA00023136"/>
    </source>
</evidence>
<reference evidence="18" key="1">
    <citation type="journal article" date="2023" name="Microbiol Resour">
        <title>Genome Sequences of Rhodoplanes serenus and Two Thermotolerant Strains, Rhodoplanes tepidamans and 'Rhodoplanes cryptolactis,' Further Refine the Genus.</title>
        <authorList>
            <person name="Rayyan A.A."/>
            <person name="Kyndt J.A."/>
        </authorList>
    </citation>
    <scope>NUCLEOTIDE SEQUENCE</scope>
    <source>
        <strain evidence="18">DSM 9987</strain>
    </source>
</reference>
<keyword evidence="5 15" id="KW-0138">CF(0)</keyword>
<keyword evidence="10 15" id="KW-0472">Membrane</keyword>
<keyword evidence="3 15" id="KW-0813">Transport</keyword>
<evidence type="ECO:0000256" key="16">
    <source>
        <dbReference type="RuleBase" id="RU003848"/>
    </source>
</evidence>
<evidence type="ECO:0000256" key="14">
    <source>
        <dbReference type="ARBA" id="ARBA00025830"/>
    </source>
</evidence>
<organism evidence="18 19">
    <name type="scientific">Rhodoplanes tepidamans</name>
    <name type="common">Rhodoplanes cryptolactis</name>
    <dbReference type="NCBI Taxonomy" id="200616"/>
    <lineage>
        <taxon>Bacteria</taxon>
        <taxon>Pseudomonadati</taxon>
        <taxon>Pseudomonadota</taxon>
        <taxon>Alphaproteobacteria</taxon>
        <taxon>Hyphomicrobiales</taxon>
        <taxon>Nitrobacteraceae</taxon>
        <taxon>Rhodoplanes</taxon>
    </lineage>
</organism>
<dbReference type="InterPro" id="IPR002146">
    <property type="entry name" value="ATP_synth_b/b'su_bac/chlpt"/>
</dbReference>
<keyword evidence="19" id="KW-1185">Reference proteome</keyword>
<accession>A0ABT5J9S1</accession>
<keyword evidence="11 15" id="KW-0066">ATP synthesis</keyword>
<evidence type="ECO:0000256" key="4">
    <source>
        <dbReference type="ARBA" id="ARBA00022475"/>
    </source>
</evidence>
<evidence type="ECO:0000256" key="12">
    <source>
        <dbReference type="ARBA" id="ARBA00025198"/>
    </source>
</evidence>
<comment type="subcellular location">
    <subcellularLocation>
        <location evidence="1">Cell inner membrane</location>
        <topology evidence="1">Single-pass membrane protein</topology>
    </subcellularLocation>
    <subcellularLocation>
        <location evidence="15">Cell membrane</location>
        <topology evidence="15">Single-pass membrane protein</topology>
    </subcellularLocation>
</comment>
<evidence type="ECO:0000256" key="9">
    <source>
        <dbReference type="ARBA" id="ARBA00023065"/>
    </source>
</evidence>
<proteinExistence type="inferred from homology"/>
<evidence type="ECO:0000256" key="15">
    <source>
        <dbReference type="HAMAP-Rule" id="MF_01398"/>
    </source>
</evidence>
<comment type="function">
    <text evidence="13">Component of the F(0) channel, it forms part of the peripheral stalk, linking F(1) to F(0). The b'-subunit is a diverged and duplicated form of b found in plants and photosynthetic bacteria.</text>
</comment>
<evidence type="ECO:0000256" key="2">
    <source>
        <dbReference type="ARBA" id="ARBA00005513"/>
    </source>
</evidence>
<dbReference type="EMBL" id="JAQQLI010000015">
    <property type="protein sequence ID" value="MDC7786390.1"/>
    <property type="molecule type" value="Genomic_DNA"/>
</dbReference>
<dbReference type="PANTHER" id="PTHR33445">
    <property type="entry name" value="ATP SYNTHASE SUBUNIT B', CHLOROPLASTIC"/>
    <property type="match status" value="1"/>
</dbReference>
<sequence>MIYEAEFWVAVAFVLLVLALLKLGAHKTVTGALDDRTRRVQAELDEASRLRAEAEALLAEYQRRRQAAEQEAAQIVANAKAEGERLQAEGKAKVEEFVARRTRMAETKIAQAEAQAIAEVKSAAADAAVAAAEMLLTETVKGKLAGKLVSDGIKGLAAKLN</sequence>
<keyword evidence="8 15" id="KW-1133">Transmembrane helix</keyword>
<dbReference type="Proteomes" id="UP001165652">
    <property type="component" value="Unassembled WGS sequence"/>
</dbReference>
<evidence type="ECO:0000256" key="1">
    <source>
        <dbReference type="ARBA" id="ARBA00004377"/>
    </source>
</evidence>
<keyword evidence="7 15" id="KW-0375">Hydrogen ion transport</keyword>
<evidence type="ECO:0000313" key="19">
    <source>
        <dbReference type="Proteomes" id="UP001165652"/>
    </source>
</evidence>
<evidence type="ECO:0000256" key="8">
    <source>
        <dbReference type="ARBA" id="ARBA00022989"/>
    </source>
</evidence>
<evidence type="ECO:0000313" key="18">
    <source>
        <dbReference type="EMBL" id="MDC7786390.1"/>
    </source>
</evidence>
<dbReference type="HAMAP" id="MF_01398">
    <property type="entry name" value="ATP_synth_b_bprime"/>
    <property type="match status" value="1"/>
</dbReference>
<keyword evidence="6 15" id="KW-0812">Transmembrane</keyword>